<dbReference type="EMBL" id="SUNH01000021">
    <property type="protein sequence ID" value="TJZ82520.1"/>
    <property type="molecule type" value="Genomic_DNA"/>
</dbReference>
<gene>
    <name evidence="11" type="ORF">FA740_14505</name>
</gene>
<evidence type="ECO:0000256" key="10">
    <source>
        <dbReference type="RuleBase" id="RU364068"/>
    </source>
</evidence>
<dbReference type="GO" id="GO:0006020">
    <property type="term" value="P:inositol metabolic process"/>
    <property type="evidence" value="ECO:0007669"/>
    <property type="project" value="TreeGrafter"/>
</dbReference>
<comment type="caution">
    <text evidence="11">The sequence shown here is derived from an EMBL/GenBank/DDBJ whole genome shotgun (WGS) entry which is preliminary data.</text>
</comment>
<organism evidence="11 12">
    <name type="scientific">Paracoccus hibiscisoli</name>
    <dbReference type="NCBI Taxonomy" id="2023261"/>
    <lineage>
        <taxon>Bacteria</taxon>
        <taxon>Pseudomonadati</taxon>
        <taxon>Pseudomonadota</taxon>
        <taxon>Alphaproteobacteria</taxon>
        <taxon>Rhodobacterales</taxon>
        <taxon>Paracoccaceae</taxon>
        <taxon>Paracoccus</taxon>
    </lineage>
</organism>
<evidence type="ECO:0000256" key="1">
    <source>
        <dbReference type="ARBA" id="ARBA00001033"/>
    </source>
</evidence>
<dbReference type="InterPro" id="IPR020583">
    <property type="entry name" value="Inositol_monoP_metal-BS"/>
</dbReference>
<dbReference type="Gene3D" id="3.30.540.10">
    <property type="entry name" value="Fructose-1,6-Bisphosphatase, subunit A, domain 1"/>
    <property type="match status" value="1"/>
</dbReference>
<evidence type="ECO:0000256" key="5">
    <source>
        <dbReference type="ARBA" id="ARBA00019784"/>
    </source>
</evidence>
<feature type="binding site" evidence="9">
    <location>
        <position position="85"/>
    </location>
    <ligand>
        <name>Mg(2+)</name>
        <dbReference type="ChEBI" id="CHEBI:18420"/>
        <label>1</label>
        <note>catalytic</note>
    </ligand>
</feature>
<feature type="binding site" evidence="9">
    <location>
        <position position="83"/>
    </location>
    <ligand>
        <name>Mg(2+)</name>
        <dbReference type="ChEBI" id="CHEBI:18420"/>
        <label>1</label>
        <note>catalytic</note>
    </ligand>
</feature>
<dbReference type="Proteomes" id="UP000306223">
    <property type="component" value="Unassembled WGS sequence"/>
</dbReference>
<dbReference type="SUPFAM" id="SSF56655">
    <property type="entry name" value="Carbohydrate phosphatase"/>
    <property type="match status" value="1"/>
</dbReference>
<evidence type="ECO:0000313" key="11">
    <source>
        <dbReference type="EMBL" id="TJZ82520.1"/>
    </source>
</evidence>
<comment type="cofactor">
    <cofactor evidence="2 9 10">
        <name>Mg(2+)</name>
        <dbReference type="ChEBI" id="CHEBI:18420"/>
    </cofactor>
</comment>
<dbReference type="GO" id="GO:0046872">
    <property type="term" value="F:metal ion binding"/>
    <property type="evidence" value="ECO:0007669"/>
    <property type="project" value="UniProtKB-KW"/>
</dbReference>
<dbReference type="EC" id="3.1.3.25" evidence="4 10"/>
<protein>
    <recommendedName>
        <fullName evidence="5 10">Inositol-1-monophosphatase</fullName>
        <ecNumber evidence="4 10">3.1.3.25</ecNumber>
    </recommendedName>
</protein>
<comment type="similarity">
    <text evidence="3 10">Belongs to the inositol monophosphatase superfamily.</text>
</comment>
<dbReference type="PANTHER" id="PTHR20854">
    <property type="entry name" value="INOSITOL MONOPHOSPHATASE"/>
    <property type="match status" value="1"/>
</dbReference>
<keyword evidence="7 10" id="KW-0378">Hydrolase</keyword>
<dbReference type="InterPro" id="IPR033942">
    <property type="entry name" value="IMPase"/>
</dbReference>
<dbReference type="PRINTS" id="PR00377">
    <property type="entry name" value="IMPHPHTASES"/>
</dbReference>
<dbReference type="Pfam" id="PF00459">
    <property type="entry name" value="Inositol_P"/>
    <property type="match status" value="1"/>
</dbReference>
<dbReference type="PANTHER" id="PTHR20854:SF4">
    <property type="entry name" value="INOSITOL-1-MONOPHOSPHATASE-RELATED"/>
    <property type="match status" value="1"/>
</dbReference>
<proteinExistence type="inferred from homology"/>
<evidence type="ECO:0000256" key="2">
    <source>
        <dbReference type="ARBA" id="ARBA00001946"/>
    </source>
</evidence>
<dbReference type="InterPro" id="IPR000760">
    <property type="entry name" value="Inositol_monophosphatase-like"/>
</dbReference>
<name>A0A4U0QM50_9RHOB</name>
<dbReference type="Gene3D" id="3.40.190.80">
    <property type="match status" value="1"/>
</dbReference>
<dbReference type="PROSITE" id="PS00629">
    <property type="entry name" value="IMP_1"/>
    <property type="match status" value="1"/>
</dbReference>
<dbReference type="PRINTS" id="PR01959">
    <property type="entry name" value="SBIMPHPHTASE"/>
</dbReference>
<dbReference type="FunFam" id="3.30.540.10:FF:000003">
    <property type="entry name" value="Inositol-1-monophosphatase"/>
    <property type="match status" value="1"/>
</dbReference>
<dbReference type="GO" id="GO:0008934">
    <property type="term" value="F:inositol monophosphate 1-phosphatase activity"/>
    <property type="evidence" value="ECO:0007669"/>
    <property type="project" value="InterPro"/>
</dbReference>
<evidence type="ECO:0000256" key="7">
    <source>
        <dbReference type="ARBA" id="ARBA00022801"/>
    </source>
</evidence>
<dbReference type="AlphaFoldDB" id="A0A4U0QM50"/>
<keyword evidence="12" id="KW-1185">Reference proteome</keyword>
<dbReference type="OrthoDB" id="9785695at2"/>
<accession>A0A4U0QM50</accession>
<evidence type="ECO:0000256" key="9">
    <source>
        <dbReference type="PIRSR" id="PIRSR600760-2"/>
    </source>
</evidence>
<dbReference type="CDD" id="cd01639">
    <property type="entry name" value="IMPase"/>
    <property type="match status" value="1"/>
</dbReference>
<comment type="catalytic activity">
    <reaction evidence="1 10">
        <text>a myo-inositol phosphate + H2O = myo-inositol + phosphate</text>
        <dbReference type="Rhea" id="RHEA:24056"/>
        <dbReference type="ChEBI" id="CHEBI:15377"/>
        <dbReference type="ChEBI" id="CHEBI:17268"/>
        <dbReference type="ChEBI" id="CHEBI:43474"/>
        <dbReference type="ChEBI" id="CHEBI:84139"/>
        <dbReference type="EC" id="3.1.3.25"/>
    </reaction>
</comment>
<feature type="binding site" evidence="9">
    <location>
        <position position="69"/>
    </location>
    <ligand>
        <name>Mg(2+)</name>
        <dbReference type="ChEBI" id="CHEBI:18420"/>
        <label>1</label>
        <note>catalytic</note>
    </ligand>
</feature>
<keyword evidence="8 9" id="KW-0460">Magnesium</keyword>
<feature type="binding site" evidence="9">
    <location>
        <position position="211"/>
    </location>
    <ligand>
        <name>Mg(2+)</name>
        <dbReference type="ChEBI" id="CHEBI:18420"/>
        <label>1</label>
        <note>catalytic</note>
    </ligand>
</feature>
<feature type="binding site" evidence="9">
    <location>
        <position position="86"/>
    </location>
    <ligand>
        <name>Mg(2+)</name>
        <dbReference type="ChEBI" id="CHEBI:18420"/>
        <label>1</label>
        <note>catalytic</note>
    </ligand>
</feature>
<evidence type="ECO:0000256" key="6">
    <source>
        <dbReference type="ARBA" id="ARBA00022723"/>
    </source>
</evidence>
<dbReference type="RefSeq" id="WP_136857492.1">
    <property type="nucleotide sequence ID" value="NZ_SUNH01000021.1"/>
</dbReference>
<reference evidence="11 12" key="1">
    <citation type="submission" date="2019-04" db="EMBL/GenBank/DDBJ databases">
        <authorList>
            <person name="Li J."/>
        </authorList>
    </citation>
    <scope>NUCLEOTIDE SEQUENCE [LARGE SCALE GENOMIC DNA]</scope>
    <source>
        <strain evidence="11 12">CCTCC AB2016182</strain>
    </source>
</reference>
<evidence type="ECO:0000256" key="3">
    <source>
        <dbReference type="ARBA" id="ARBA00009759"/>
    </source>
</evidence>
<evidence type="ECO:0000256" key="8">
    <source>
        <dbReference type="ARBA" id="ARBA00022842"/>
    </source>
</evidence>
<evidence type="ECO:0000313" key="12">
    <source>
        <dbReference type="Proteomes" id="UP000306223"/>
    </source>
</evidence>
<dbReference type="GO" id="GO:0007165">
    <property type="term" value="P:signal transduction"/>
    <property type="evidence" value="ECO:0007669"/>
    <property type="project" value="TreeGrafter"/>
</dbReference>
<evidence type="ECO:0000256" key="4">
    <source>
        <dbReference type="ARBA" id="ARBA00013106"/>
    </source>
</evidence>
<sequence>MTTTDDLTLALEAATAAGALLRDHWNDRGALMIDAKRQGDFVSQADHRAEALLRDRLLGANPEDGWLGEETEGRAGRRRWIVDPLDGTTNFLRGIAHWAVSIALEQDGRLVLGVVHDPLKDETFSAVEGGGLRLNGTALVPAAPAGFDAALFGTGLPFGSMPHIDDHAADLARVLPGTAGVRRMGAAALDLAYVAAGRLDGFWERRLRPWDIAAGLVLMREAGIRTEGWSADERPEDTGTVIAAPPALFDRLAATLRA</sequence>
<dbReference type="InterPro" id="IPR022337">
    <property type="entry name" value="Inositol_monophosphatase_SuhB"/>
</dbReference>
<keyword evidence="6 9" id="KW-0479">Metal-binding</keyword>